<comment type="caution">
    <text evidence="2">The sequence shown here is derived from an EMBL/GenBank/DDBJ whole genome shotgun (WGS) entry which is preliminary data.</text>
</comment>
<evidence type="ECO:0000313" key="3">
    <source>
        <dbReference type="Proteomes" id="UP000094527"/>
    </source>
</evidence>
<dbReference type="EMBL" id="LJIJ01000122">
    <property type="protein sequence ID" value="ODN02182.1"/>
    <property type="molecule type" value="Genomic_DNA"/>
</dbReference>
<organism evidence="2 3">
    <name type="scientific">Orchesella cincta</name>
    <name type="common">Springtail</name>
    <name type="synonym">Podura cincta</name>
    <dbReference type="NCBI Taxonomy" id="48709"/>
    <lineage>
        <taxon>Eukaryota</taxon>
        <taxon>Metazoa</taxon>
        <taxon>Ecdysozoa</taxon>
        <taxon>Arthropoda</taxon>
        <taxon>Hexapoda</taxon>
        <taxon>Collembola</taxon>
        <taxon>Entomobryomorpha</taxon>
        <taxon>Entomobryoidea</taxon>
        <taxon>Orchesellidae</taxon>
        <taxon>Orchesellinae</taxon>
        <taxon>Orchesella</taxon>
    </lineage>
</organism>
<reference evidence="2 3" key="1">
    <citation type="journal article" date="2016" name="Genome Biol. Evol.">
        <title>Gene Family Evolution Reflects Adaptation to Soil Environmental Stressors in the Genome of the Collembolan Orchesella cincta.</title>
        <authorList>
            <person name="Faddeeva-Vakhrusheva A."/>
            <person name="Derks M.F."/>
            <person name="Anvar S.Y."/>
            <person name="Agamennone V."/>
            <person name="Suring W."/>
            <person name="Smit S."/>
            <person name="van Straalen N.M."/>
            <person name="Roelofs D."/>
        </authorList>
    </citation>
    <scope>NUCLEOTIDE SEQUENCE [LARGE SCALE GENOMIC DNA]</scope>
    <source>
        <tissue evidence="2">Mixed pool</tissue>
    </source>
</reference>
<proteinExistence type="predicted"/>
<dbReference type="Proteomes" id="UP000094527">
    <property type="component" value="Unassembled WGS sequence"/>
</dbReference>
<evidence type="ECO:0000256" key="1">
    <source>
        <dbReference type="SAM" id="SignalP"/>
    </source>
</evidence>
<keyword evidence="3" id="KW-1185">Reference proteome</keyword>
<keyword evidence="1" id="KW-0732">Signal</keyword>
<feature type="chain" id="PRO_5008905286" evidence="1">
    <location>
        <begin position="27"/>
        <end position="72"/>
    </location>
</feature>
<accession>A0A1D2NAA9</accession>
<sequence>MISKMFPRVIALLVLAVCAMFAVATTQTTQVPKTRGNINDQQLAQSLGIDRQVLYEDLVAIQDDVSRLQAEF</sequence>
<gene>
    <name evidence="2" type="ORF">Ocin01_04510</name>
</gene>
<dbReference type="AlphaFoldDB" id="A0A1D2NAA9"/>
<protein>
    <submittedName>
        <fullName evidence="2">Uncharacterized protein</fullName>
    </submittedName>
</protein>
<evidence type="ECO:0000313" key="2">
    <source>
        <dbReference type="EMBL" id="ODN02182.1"/>
    </source>
</evidence>
<name>A0A1D2NAA9_ORCCI</name>
<feature type="signal peptide" evidence="1">
    <location>
        <begin position="1"/>
        <end position="26"/>
    </location>
</feature>